<name>A0ABT7V462_9ACTN</name>
<keyword evidence="3" id="KW-1185">Reference proteome</keyword>
<reference evidence="2 3" key="3">
    <citation type="submission" date="2023-06" db="EMBL/GenBank/DDBJ databases">
        <authorList>
            <person name="Zeman M."/>
            <person name="Kubasova T."/>
            <person name="Jahodarova E."/>
            <person name="Nykrynova M."/>
            <person name="Rychlik I."/>
        </authorList>
    </citation>
    <scope>NUCLEOTIDE SEQUENCE [LARGE SCALE GENOMIC DNA]</scope>
    <source>
        <strain evidence="2 3">153_Feed</strain>
    </source>
</reference>
<sequence length="62" mass="6214">MKLTSRSSTEASRGVCGAAGPSITGAASTSSTRLTASAADWKASDMNITRVIAVGITAEKIV</sequence>
<protein>
    <submittedName>
        <fullName evidence="2">Uncharacterized protein</fullName>
    </submittedName>
</protein>
<reference evidence="3" key="2">
    <citation type="submission" date="2023-06" db="EMBL/GenBank/DDBJ databases">
        <title>Identification and characterization of horizontal gene transfer across gut microbiota members of farm animals based on homology search.</title>
        <authorList>
            <person name="Zeman M."/>
            <person name="Kubasova T."/>
            <person name="Jahodarova E."/>
            <person name="Nykrynova M."/>
            <person name="Rychlik I."/>
        </authorList>
    </citation>
    <scope>NUCLEOTIDE SEQUENCE [LARGE SCALE GENOMIC DNA]</scope>
    <source>
        <strain evidence="3">153_Feed</strain>
    </source>
</reference>
<proteinExistence type="predicted"/>
<accession>A0ABT7V462</accession>
<organism evidence="2 3">
    <name type="scientific">Thermophilibacter provencensis</name>
    <dbReference type="NCBI Taxonomy" id="1852386"/>
    <lineage>
        <taxon>Bacteria</taxon>
        <taxon>Bacillati</taxon>
        <taxon>Actinomycetota</taxon>
        <taxon>Coriobacteriia</taxon>
        <taxon>Coriobacteriales</taxon>
        <taxon>Atopobiaceae</taxon>
        <taxon>Thermophilibacter</taxon>
    </lineage>
</organism>
<dbReference type="EMBL" id="JAUDEA010000008">
    <property type="protein sequence ID" value="MDM8271271.1"/>
    <property type="molecule type" value="Genomic_DNA"/>
</dbReference>
<dbReference type="Proteomes" id="UP001529256">
    <property type="component" value="Unassembled WGS sequence"/>
</dbReference>
<comment type="caution">
    <text evidence="2">The sequence shown here is derived from an EMBL/GenBank/DDBJ whole genome shotgun (WGS) entry which is preliminary data.</text>
</comment>
<feature type="region of interest" description="Disordered" evidence="1">
    <location>
        <begin position="1"/>
        <end position="28"/>
    </location>
</feature>
<dbReference type="RefSeq" id="WP_289511359.1">
    <property type="nucleotide sequence ID" value="NZ_JAUDEA010000008.1"/>
</dbReference>
<evidence type="ECO:0000313" key="2">
    <source>
        <dbReference type="EMBL" id="MDM8271271.1"/>
    </source>
</evidence>
<evidence type="ECO:0000256" key="1">
    <source>
        <dbReference type="SAM" id="MobiDB-lite"/>
    </source>
</evidence>
<reference evidence="2 3" key="1">
    <citation type="submission" date="2023-06" db="EMBL/GenBank/DDBJ databases">
        <title>Identification and characterization of horizontal gene transfer across gut microbiota members of farm animals based on homology search.</title>
        <authorList>
            <person name="Schwarzerova J."/>
            <person name="Nykrynova M."/>
            <person name="Jureckova K."/>
            <person name="Cejkova D."/>
            <person name="Rychlik I."/>
        </authorList>
    </citation>
    <scope>NUCLEOTIDE SEQUENCE [LARGE SCALE GENOMIC DNA]</scope>
    <source>
        <strain evidence="2 3">153_Feed</strain>
    </source>
</reference>
<evidence type="ECO:0000313" key="3">
    <source>
        <dbReference type="Proteomes" id="UP001529256"/>
    </source>
</evidence>
<feature type="compositionally biased region" description="Polar residues" evidence="1">
    <location>
        <begin position="1"/>
        <end position="11"/>
    </location>
</feature>
<gene>
    <name evidence="2" type="ORF">QUW25_06265</name>
</gene>